<protein>
    <submittedName>
        <fullName evidence="2">Uncharacterized protein</fullName>
    </submittedName>
</protein>
<dbReference type="Proteomes" id="UP000001075">
    <property type="component" value="Unassembled WGS sequence"/>
</dbReference>
<accession>G3H0P4</accession>
<name>G3H0P4_CRIGR</name>
<evidence type="ECO:0000313" key="3">
    <source>
        <dbReference type="Proteomes" id="UP000001075"/>
    </source>
</evidence>
<evidence type="ECO:0000313" key="2">
    <source>
        <dbReference type="EMBL" id="EGV96805.1"/>
    </source>
</evidence>
<proteinExistence type="predicted"/>
<sequence length="56" mass="6528">MLLCIRFLQFLLRLRKDYCCCARNTLSHTAPEGQPFRTPKVGRGREEVPAAHKQRN</sequence>
<dbReference type="InParanoid" id="G3H0P4"/>
<dbReference type="AlphaFoldDB" id="G3H0P4"/>
<reference evidence="3" key="1">
    <citation type="journal article" date="2011" name="Nat. Biotechnol.">
        <title>The genomic sequence of the Chinese hamster ovary (CHO)-K1 cell line.</title>
        <authorList>
            <person name="Xu X."/>
            <person name="Nagarajan H."/>
            <person name="Lewis N.E."/>
            <person name="Pan S."/>
            <person name="Cai Z."/>
            <person name="Liu X."/>
            <person name="Chen W."/>
            <person name="Xie M."/>
            <person name="Wang W."/>
            <person name="Hammond S."/>
            <person name="Andersen M.R."/>
            <person name="Neff N."/>
            <person name="Passarelli B."/>
            <person name="Koh W."/>
            <person name="Fan H.C."/>
            <person name="Wang J."/>
            <person name="Gui Y."/>
            <person name="Lee K.H."/>
            <person name="Betenbaugh M.J."/>
            <person name="Quake S.R."/>
            <person name="Famili I."/>
            <person name="Palsson B.O."/>
            <person name="Wang J."/>
        </authorList>
    </citation>
    <scope>NUCLEOTIDE SEQUENCE [LARGE SCALE GENOMIC DNA]</scope>
    <source>
        <strain evidence="3">CHO K1 cell line</strain>
    </source>
</reference>
<gene>
    <name evidence="2" type="ORF">I79_003708</name>
</gene>
<dbReference type="EMBL" id="JH000096">
    <property type="protein sequence ID" value="EGV96805.1"/>
    <property type="molecule type" value="Genomic_DNA"/>
</dbReference>
<organism evidence="2 3">
    <name type="scientific">Cricetulus griseus</name>
    <name type="common">Chinese hamster</name>
    <name type="synonym">Cricetulus barabensis griseus</name>
    <dbReference type="NCBI Taxonomy" id="10029"/>
    <lineage>
        <taxon>Eukaryota</taxon>
        <taxon>Metazoa</taxon>
        <taxon>Chordata</taxon>
        <taxon>Craniata</taxon>
        <taxon>Vertebrata</taxon>
        <taxon>Euteleostomi</taxon>
        <taxon>Mammalia</taxon>
        <taxon>Eutheria</taxon>
        <taxon>Euarchontoglires</taxon>
        <taxon>Glires</taxon>
        <taxon>Rodentia</taxon>
        <taxon>Myomorpha</taxon>
        <taxon>Muroidea</taxon>
        <taxon>Cricetidae</taxon>
        <taxon>Cricetinae</taxon>
        <taxon>Cricetulus</taxon>
    </lineage>
</organism>
<feature type="region of interest" description="Disordered" evidence="1">
    <location>
        <begin position="30"/>
        <end position="56"/>
    </location>
</feature>
<evidence type="ECO:0000256" key="1">
    <source>
        <dbReference type="SAM" id="MobiDB-lite"/>
    </source>
</evidence>